<feature type="domain" description="NACHT" evidence="6">
    <location>
        <begin position="1312"/>
        <end position="1479"/>
    </location>
</feature>
<feature type="repeat" description="WD" evidence="3">
    <location>
        <begin position="3247"/>
        <end position="3281"/>
    </location>
</feature>
<dbReference type="KEGG" id="ptm:GSPATT00019499001"/>
<dbReference type="InterPro" id="IPR019775">
    <property type="entry name" value="WD40_repeat_CS"/>
</dbReference>
<feature type="coiled-coil region" evidence="4">
    <location>
        <begin position="1137"/>
        <end position="1171"/>
    </location>
</feature>
<evidence type="ECO:0000259" key="6">
    <source>
        <dbReference type="Pfam" id="PF05729"/>
    </source>
</evidence>
<dbReference type="eggNOG" id="KOG0267">
    <property type="taxonomic scope" value="Eukaryota"/>
</dbReference>
<dbReference type="Pfam" id="PF05729">
    <property type="entry name" value="NACHT"/>
    <property type="match status" value="1"/>
</dbReference>
<reference evidence="7 8" key="1">
    <citation type="journal article" date="2006" name="Nature">
        <title>Global trends of whole-genome duplications revealed by the ciliate Paramecium tetraurelia.</title>
        <authorList>
            <consortium name="Genoscope"/>
            <person name="Aury J.-M."/>
            <person name="Jaillon O."/>
            <person name="Duret L."/>
            <person name="Noel B."/>
            <person name="Jubin C."/>
            <person name="Porcel B.M."/>
            <person name="Segurens B."/>
            <person name="Daubin V."/>
            <person name="Anthouard V."/>
            <person name="Aiach N."/>
            <person name="Arnaiz O."/>
            <person name="Billaut A."/>
            <person name="Beisson J."/>
            <person name="Blanc I."/>
            <person name="Bouhouche K."/>
            <person name="Camara F."/>
            <person name="Duharcourt S."/>
            <person name="Guigo R."/>
            <person name="Gogendeau D."/>
            <person name="Katinka M."/>
            <person name="Keller A.-M."/>
            <person name="Kissmehl R."/>
            <person name="Klotz C."/>
            <person name="Koll F."/>
            <person name="Le Moue A."/>
            <person name="Lepere C."/>
            <person name="Malinsky S."/>
            <person name="Nowacki M."/>
            <person name="Nowak J.K."/>
            <person name="Plattner H."/>
            <person name="Poulain J."/>
            <person name="Ruiz F."/>
            <person name="Serrano V."/>
            <person name="Zagulski M."/>
            <person name="Dessen P."/>
            <person name="Betermier M."/>
            <person name="Weissenbach J."/>
            <person name="Scarpelli C."/>
            <person name="Schachter V."/>
            <person name="Sperling L."/>
            <person name="Meyer E."/>
            <person name="Cohen J."/>
            <person name="Wincker P."/>
        </authorList>
    </citation>
    <scope>NUCLEOTIDE SEQUENCE [LARGE SCALE GENOMIC DNA]</scope>
    <source>
        <strain evidence="7 8">Stock d4-2</strain>
    </source>
</reference>
<feature type="repeat" description="WD" evidence="3">
    <location>
        <begin position="3206"/>
        <end position="3246"/>
    </location>
</feature>
<dbReference type="InterPro" id="IPR027417">
    <property type="entry name" value="P-loop_NTPase"/>
</dbReference>
<dbReference type="PROSITE" id="PS50294">
    <property type="entry name" value="WD_REPEATS_REGION"/>
    <property type="match status" value="3"/>
</dbReference>
<feature type="repeat" description="WD" evidence="3">
    <location>
        <begin position="3164"/>
        <end position="3205"/>
    </location>
</feature>
<sequence>MTIHCLKKNQNILINKSLEKSFLLNGFTSLMIQYKILTYSKTLEICNPSECPKKIFVMLRGGGCGQSKAKKDFDSQLRQDQNQMSASQLPENYLANLNDYLKLIVDEAQLICDTTKRNELMKRIQWFIHNREYLNYFCNDEKEGSKIYELVKANFESLLTVLITYLRNSGFICYQVLQICNELLRIMYIFQFRESKRLLKNEDQQDYIQKLSEFETQLEIEQANVWKTGFEFEIKIMKIMIMNSKTDSTEGKDALINFFKEAGKSIIALSPSEDLLQTIIDGGKYLLKKGIEKKLYPIETYQIYYLFQLIKWSIIRQLKSKLSIYKQIQQLKDVFQQYILVSDNWILHFSWIQMIMDVIAYRPIINKSNISINQLDQQLIKWNLLIENNLIHCVSYNKNEAIMSLFQDQEKPIYDNELISQLDVYCKKKFVLFSQFLLKGDLTQNLNLWDHYKEFTFTIQKDKKQQDYETILASYELEILQKLINNIKSLKDELLSIHSGIIQSFQTYFKDPTQISIQIIQDDQQASQKQYLQIYKQLIVLTNYFIQLTKFEVSKLHLLSPYLNQFKSQPNKKILEDLKEKIFNFQSKELNEFQNQLLNYFLVAIEFSSLANEMNLFLDFKNQENLKIINDKVEIDKFQNIFTTFENHFNQLCLNLTSYKEKFIKFIQQEEQIKSMTIQVEDQNILSIIQHNQNEEQSINKKLQEIFINKYKFFDSELVTLENVQSNLIQCKLIILTLQYLKQFTNIQSQYLMIVKQSLENYNNNNNNPELSTQKVNLDNKQTDFDILTLQQQKIKALINENAQQSDQQSIEVNLKSLLAQIESDFICIKSQSQKVQNQGILKLFTNAQFILLQVLNQNENLSTLQDLLKDYESNINDINQSFKQSIQDVNINEDENTNKKPFNLFDQCLSENEQLIQNIKEIKKYYKYYEKLLIFQLELLPKSIIQDQAISAQDQQRQGQDKQPVQLVQEEQLKLNQMREKYFSKKVKDSIQRLISSFNPQKEEQDSSNSMVNLKFTQFLQFFYSLSNAEYNKGLKPDIINDSIWQDIKNAYKDTKEKLLDLVDLKPEYKVREGFVYNLIRLQYSIQEQKVKAFCCKHLQYIWVFEKDQRVRNLLKNKELVEIQKQLFAQDLDNLSVSIKDELKQRMLKLENLQQEIKLEGNLQKREELQIYLKKTYDELDESLDNISEMSEAMDISLIFLKDISKDVKSIKASIDNLQESINQVGDDIRKLRGKRYDELLEIRKQKILFQSKLTEVDSVYVQLTTIEYDPVSGEIVKYENNAKLTKLMCAQWNAFEGEVNEFIWGDKQKDVMLLSGNAGSGKSKAARKIEEFIWKQKGVQSKWIPIYVSLPTLKNPKFNLFEQALETENYQFDKYQVKEFKEAIQAKKEFIILILDSYDEMKQDCIQSNLILTNKLIQEFNSQDRQMKVIITTRKEILNTVGYQTWFYGESLQSLKEVQLQNFNEEQQNEYLSQYVELSIKRKIKEIYEFVKQIAGQGFHLDEFLTIWGLISSQVKSCIEKSEMKGMDGIFYNNAEEQIITKIKTHKTLEILKEEQTTALRKDLLALWSANKFKSSIKSVNIENLLTTPFMLEIVVQVLPNMAKKHSGSQQMKEVFMQNYLKLKRQVRLSKIEREQYQNENSKSKNKEQQSMTNFEEDYQPAQEKEEEYQLKIEKAKIIQIVDMLDNENFFSKYSIVSQLKQDGNAIVVDNTAIRFGSTNDINFVIMALQMKRFTVFEFYESFINFYHDQQTQKQRELGKVYNQDSFAFDIYQFSYSLAIDMTVRELSQVDYKPLGKLDLKSNYKIEQVTDDWLKQYFDVEDEYKKLIRSCILLNAKGSTFSFTHKSIQEFFVAKYIYDFLLSFKNFNKENLEKNKEILSKSVFNNNDFNISTDNLRGAIYFIRDQLINVENSNQKLIDIVKLSKDEDYCRAASNSIYLLCSMNVYLGSQDFNGIRLANTDISGLSLFDCDLSNSKFENVEINSCNMNLADLSNVKWTNIICKEKPNLEGHKNEILEVQFSPDGKFIVSIEWREKTIKLWDAEKYSFMKDLEGHTDYVNSLSFSSDSSILYSGSDDGTILRWDLSNAQQIKSEVVQIMDNKVRKIKVSQDSKKLYIQDDEQCFQILDLSKNGQIQECVFEIIQDSLISFALHPKEPKVALLYKNDYIELREYEKNQLVKLEYSHTYRWGEQSLIFSDDGEYLGMLSQNEVIVWNLKQNIEQPEKYLTFQGDIYLKSLQFSYDNELIICGNNFMFKSVNDQFIGKQKCTEAQISPKGDKAAIAYENTLSLINISNQELLCQRNFNDLQPCNMLFSKDGSKLSLFLNAESVTKQFMILDVYNILTNICFLPFWDTFWISYILSNDFESLYVSYSKPSQFNQYWQVENIIKIDTKKIHKETENKKYSISSQKFCTQTQRGVIAYTTQDNNMIQIHDLDKNLELQKITINSEKIIKDFLFSPTQNELAIMFEDELQFWNLDTKSFKVKNNLNLLDQDIKSINYSPDGSLIVLILENQFQIYKVESDESPEIFKYEGNRIVHLSFDNDIIGYYQNDYDSKKVILMNTKGKSEQKILEGHKENIIKILFTHDKKSLITACEKELILWDLSTFKIKDQKHIFIKGNILQLSYHNEQIALYSDHVVELWKYSQDKLIFIASQFFDFSIDSLSFLYDDQHILIQIQNQEFLLYSLDNFQFQQIYPNSFNIGAISSNNLIALIKESYHCLSIYQSSLEKPEFEIINLRYYIQYLKFLENKQNLLLYQVAKDIYIYDYKKQEEIYQFNLFICNQAPQLQLQDDLLISTNDKQITFVSLSDLSKIEICGFHHDISCFSIQENQEFGLGLKNEQLIIIKDLFNVQFALPINSKVDIIQGFASNQNKIYIVQEKQLQIKWMNTKQVHEFKEDVRAVAYCKESDQIAICTKSQLILLSFQKNSINIVSKFDLQMEIYNCKLTFTSDGSGLTLNQNLMIQLFSITKNQKFICRGMYDKVFFIKGRIDYSSHLRLAQIFNKHGTTNSQQQLAILDQELSLFRIINLKSLKQIVQINFRVQNRQLDFQICPDEDKIFFVLDHRLIYSLDLNSFGTQMVLQTSYYHYDLRLRITEKDFFVYVENDKILQYQVSTKCSTEITTIQDISYLNYLPQQQLLAVSTKQNNIIFWDIKAKKNVGTLKGHQDTITYLTASPSEGVLASGGKDRLIKLWAIKQNESFEIQQAHSNPITSIAYSQDGQLLASVSDAPIFLWDVIDKKLIIQLKKHETQVKCLEFSHCSKYLVSGDNNGVIIFWNIEIPQVAKFVYIIDEFNCPIHSISISKQEQNLLVIYDQNIIIKWNFEQIEKQQKEQILCINTNANQFSFIGSDQIIYYEEGILKILNFETQELISQNLESDIMQIQSSTDNNLILCLEQTSDSLICFQKNNENLWSKKSISIERTDYISLSPDNKFLYSTNTIIDLRSRLEGCDKWIIKNKIYYFQKLFKQEKKILCKLQTIFNNISSCRMYMSYDLTIIAVVINDRDIKLFDINNQQNIKEFNSINPGYIQISRDLKYLSCLELDKEDKIGNFILVWDINGPQKRRQLLLNGGLIKNYIFSSKDSNKLYALYEDRTVREWDITAEQSSIIVTLSEILDIQRRFVFSQNLKFLVCCNQKSLFIWDFQKEEQSNYDLENNIDNIYYSQNEDIFAVVMEVQEIHRLAISYIQVVLLKGENKSIIQLDLERYVSTVELQYIWFSHDDQHLVICLNNDIYLYQIKENLEYKYLGVWTIKEAIGRMFFNPKNMNLVIQLFHQNEIVLINLDPTIIREDIKEQYSEVENNKICCYSPDSRYLANLSPCLKVYDLCNLQNQVMNDTQNQYRGEWISFQSKDLLSLSYRETFQVLRINRKDKEISIEIIKEYNFQYPISSFTYSQNHILIQFNLERNSKRVCLYEIDNFQESLIKAIYNSRAQPILSQNSYYFALSNYDKIQILNIQHLQQDMCYEINKNSRVYQIFQLSDENLIILCDRNQIKILNSVSLKMIRSIEIIDYPDEIEFSKISKYWVQKHYTSFNVFTFDYNEFNLLPFWTEELKDASLICFTLSPKGDLLLTGHNNLEEITNSITLWKIEQRQKLCTSNKINDRIEILKFCPNGVSFAAGLFDGSINLYSIDISKTNYFKKQQLKSNEKCQIVCVKSFSKQSFLTAEFSILKQSLINSENKSIVELFCQKGGKK</sequence>
<dbReference type="RefSeq" id="XP_001453192.1">
    <property type="nucleotide sequence ID" value="XM_001453155.1"/>
</dbReference>
<dbReference type="EMBL" id="CT868552">
    <property type="protein sequence ID" value="CAK85795.1"/>
    <property type="molecule type" value="Genomic_DNA"/>
</dbReference>
<name>A0DRX8_PARTE</name>
<dbReference type="SUPFAM" id="SSF52540">
    <property type="entry name" value="P-loop containing nucleoside triphosphate hydrolases"/>
    <property type="match status" value="1"/>
</dbReference>
<keyword evidence="4" id="KW-0175">Coiled coil</keyword>
<dbReference type="OMA" id="NSGFICY"/>
<dbReference type="InParanoid" id="A0DRX8"/>
<dbReference type="Gene3D" id="2.130.10.10">
    <property type="entry name" value="YVTN repeat-like/Quinoprotein amine dehydrogenase"/>
    <property type="match status" value="6"/>
</dbReference>
<dbReference type="OrthoDB" id="305213at2759"/>
<dbReference type="SUPFAM" id="SSF141571">
    <property type="entry name" value="Pentapeptide repeat-like"/>
    <property type="match status" value="1"/>
</dbReference>
<dbReference type="HOGENOM" id="CLU_000290_0_0_1"/>
<dbReference type="InterPro" id="IPR007111">
    <property type="entry name" value="NACHT_NTPase"/>
</dbReference>
<evidence type="ECO:0000256" key="2">
    <source>
        <dbReference type="ARBA" id="ARBA00022737"/>
    </source>
</evidence>
<feature type="compositionally biased region" description="Basic and acidic residues" evidence="5">
    <location>
        <begin position="1637"/>
        <end position="1650"/>
    </location>
</feature>
<dbReference type="Proteomes" id="UP000000600">
    <property type="component" value="Unassembled WGS sequence"/>
</dbReference>
<evidence type="ECO:0000313" key="8">
    <source>
        <dbReference type="Proteomes" id="UP000000600"/>
    </source>
</evidence>
<evidence type="ECO:0000256" key="4">
    <source>
        <dbReference type="SAM" id="Coils"/>
    </source>
</evidence>
<accession>A0DRX8</accession>
<dbReference type="eggNOG" id="KOG0266">
    <property type="taxonomic scope" value="Eukaryota"/>
</dbReference>
<dbReference type="PROSITE" id="PS00678">
    <property type="entry name" value="WD_REPEATS_1"/>
    <property type="match status" value="1"/>
</dbReference>
<dbReference type="PROSITE" id="PS50082">
    <property type="entry name" value="WD_REPEATS_2"/>
    <property type="match status" value="5"/>
</dbReference>
<feature type="coiled-coil region" evidence="4">
    <location>
        <begin position="855"/>
        <end position="882"/>
    </location>
</feature>
<dbReference type="InterPro" id="IPR015943">
    <property type="entry name" value="WD40/YVTN_repeat-like_dom_sf"/>
</dbReference>
<protein>
    <recommendedName>
        <fullName evidence="6">NACHT domain-containing protein</fullName>
    </recommendedName>
</protein>
<keyword evidence="2" id="KW-0677">Repeat</keyword>
<dbReference type="InterPro" id="IPR050349">
    <property type="entry name" value="WD_LIS1/nudF_dynein_reg"/>
</dbReference>
<feature type="repeat" description="WD" evidence="3">
    <location>
        <begin position="2010"/>
        <end position="2052"/>
    </location>
</feature>
<dbReference type="SUPFAM" id="SSF82171">
    <property type="entry name" value="DPP6 N-terminal domain-like"/>
    <property type="match status" value="1"/>
</dbReference>
<keyword evidence="1 3" id="KW-0853">WD repeat</keyword>
<feature type="repeat" description="WD" evidence="3">
    <location>
        <begin position="2053"/>
        <end position="2094"/>
    </location>
</feature>
<evidence type="ECO:0000256" key="5">
    <source>
        <dbReference type="SAM" id="MobiDB-lite"/>
    </source>
</evidence>
<dbReference type="PANTHER" id="PTHR44129">
    <property type="entry name" value="WD REPEAT-CONTAINING PROTEIN POP1"/>
    <property type="match status" value="1"/>
</dbReference>
<evidence type="ECO:0000313" key="7">
    <source>
        <dbReference type="EMBL" id="CAK85795.1"/>
    </source>
</evidence>
<dbReference type="SMART" id="SM00320">
    <property type="entry name" value="WD40"/>
    <property type="match status" value="11"/>
</dbReference>
<evidence type="ECO:0000256" key="3">
    <source>
        <dbReference type="PROSITE-ProRule" id="PRU00221"/>
    </source>
</evidence>
<dbReference type="Gene3D" id="2.160.20.80">
    <property type="entry name" value="E3 ubiquitin-protein ligase SopA"/>
    <property type="match status" value="1"/>
</dbReference>
<dbReference type="Pfam" id="PF00400">
    <property type="entry name" value="WD40"/>
    <property type="match status" value="5"/>
</dbReference>
<proteinExistence type="predicted"/>
<dbReference type="InterPro" id="IPR001680">
    <property type="entry name" value="WD40_rpt"/>
</dbReference>
<dbReference type="SUPFAM" id="SSF50978">
    <property type="entry name" value="WD40 repeat-like"/>
    <property type="match status" value="5"/>
</dbReference>
<keyword evidence="8" id="KW-1185">Reference proteome</keyword>
<gene>
    <name evidence="7" type="ORF">GSPATT00019499001</name>
</gene>
<feature type="coiled-coil region" evidence="4">
    <location>
        <begin position="1202"/>
        <end position="1236"/>
    </location>
</feature>
<feature type="region of interest" description="Disordered" evidence="5">
    <location>
        <begin position="1637"/>
        <end position="1663"/>
    </location>
</feature>
<organism evidence="7 8">
    <name type="scientific">Paramecium tetraurelia</name>
    <dbReference type="NCBI Taxonomy" id="5888"/>
    <lineage>
        <taxon>Eukaryota</taxon>
        <taxon>Sar</taxon>
        <taxon>Alveolata</taxon>
        <taxon>Ciliophora</taxon>
        <taxon>Intramacronucleata</taxon>
        <taxon>Oligohymenophorea</taxon>
        <taxon>Peniculida</taxon>
        <taxon>Parameciidae</taxon>
        <taxon>Paramecium</taxon>
    </lineage>
</organism>
<dbReference type="GeneID" id="5038977"/>
<dbReference type="InterPro" id="IPR036322">
    <property type="entry name" value="WD40_repeat_dom_sf"/>
</dbReference>
<evidence type="ECO:0000256" key="1">
    <source>
        <dbReference type="ARBA" id="ARBA00022574"/>
    </source>
</evidence>